<protein>
    <recommendedName>
        <fullName evidence="9">Ras-related protein Rab-7b</fullName>
    </recommendedName>
</protein>
<comment type="similarity">
    <text evidence="1">Belongs to the small GTPase superfamily. Rab family.</text>
</comment>
<keyword evidence="4" id="KW-0653">Protein transport</keyword>
<evidence type="ECO:0000256" key="3">
    <source>
        <dbReference type="ARBA" id="ARBA00022741"/>
    </source>
</evidence>
<keyword evidence="6" id="KW-0449">Lipoprotein</keyword>
<dbReference type="GO" id="GO:0005525">
    <property type="term" value="F:GTP binding"/>
    <property type="evidence" value="ECO:0007669"/>
    <property type="project" value="UniProtKB-KW"/>
</dbReference>
<dbReference type="SUPFAM" id="SSF52540">
    <property type="entry name" value="P-loop containing nucleoside triphosphate hydrolases"/>
    <property type="match status" value="1"/>
</dbReference>
<keyword evidence="5" id="KW-0342">GTP-binding</keyword>
<keyword evidence="2" id="KW-0813">Transport</keyword>
<dbReference type="InterPro" id="IPR027417">
    <property type="entry name" value="P-loop_NTPase"/>
</dbReference>
<dbReference type="InterPro" id="IPR005225">
    <property type="entry name" value="Small_GTP-bd"/>
</dbReference>
<dbReference type="GO" id="GO:0030139">
    <property type="term" value="C:endocytic vesicle"/>
    <property type="evidence" value="ECO:0007669"/>
    <property type="project" value="UniProtKB-ARBA"/>
</dbReference>
<evidence type="ECO:0000256" key="5">
    <source>
        <dbReference type="ARBA" id="ARBA00023134"/>
    </source>
</evidence>
<dbReference type="GO" id="GO:0015031">
    <property type="term" value="P:protein transport"/>
    <property type="evidence" value="ECO:0007669"/>
    <property type="project" value="UniProtKB-KW"/>
</dbReference>
<dbReference type="InterPro" id="IPR001806">
    <property type="entry name" value="Small_GTPase"/>
</dbReference>
<dbReference type="SMART" id="SM00174">
    <property type="entry name" value="RHO"/>
    <property type="match status" value="1"/>
</dbReference>
<dbReference type="GO" id="GO:0005764">
    <property type="term" value="C:lysosome"/>
    <property type="evidence" value="ECO:0007669"/>
    <property type="project" value="UniProtKB-ARBA"/>
</dbReference>
<dbReference type="Gene3D" id="3.40.50.300">
    <property type="entry name" value="P-loop containing nucleotide triphosphate hydrolases"/>
    <property type="match status" value="1"/>
</dbReference>
<dbReference type="STRING" id="131310.A0A0N4ZWN7"/>
<evidence type="ECO:0000256" key="7">
    <source>
        <dbReference type="ARBA" id="ARBA00023289"/>
    </source>
</evidence>
<dbReference type="SMART" id="SM00173">
    <property type="entry name" value="RAS"/>
    <property type="match status" value="1"/>
</dbReference>
<dbReference type="AlphaFoldDB" id="A0A0N4ZWN7"/>
<dbReference type="PRINTS" id="PR00449">
    <property type="entry name" value="RASTRNSFRMNG"/>
</dbReference>
<evidence type="ECO:0000256" key="6">
    <source>
        <dbReference type="ARBA" id="ARBA00023288"/>
    </source>
</evidence>
<dbReference type="PROSITE" id="PS51421">
    <property type="entry name" value="RAS"/>
    <property type="match status" value="1"/>
</dbReference>
<keyword evidence="10" id="KW-1185">Reference proteome</keyword>
<evidence type="ECO:0000256" key="2">
    <source>
        <dbReference type="ARBA" id="ARBA00022448"/>
    </source>
</evidence>
<dbReference type="Pfam" id="PF00071">
    <property type="entry name" value="Ras"/>
    <property type="match status" value="1"/>
</dbReference>
<name>A0A0N4ZWN7_PARTI</name>
<organism evidence="10 11">
    <name type="scientific">Parastrongyloides trichosuri</name>
    <name type="common">Possum-specific nematode worm</name>
    <dbReference type="NCBI Taxonomy" id="131310"/>
    <lineage>
        <taxon>Eukaryota</taxon>
        <taxon>Metazoa</taxon>
        <taxon>Ecdysozoa</taxon>
        <taxon>Nematoda</taxon>
        <taxon>Chromadorea</taxon>
        <taxon>Rhabditida</taxon>
        <taxon>Tylenchina</taxon>
        <taxon>Panagrolaimomorpha</taxon>
        <taxon>Strongyloidoidea</taxon>
        <taxon>Strongyloididae</taxon>
        <taxon>Parastrongyloides</taxon>
    </lineage>
</organism>
<dbReference type="FunFam" id="3.40.50.300:FF:000751">
    <property type="entry name" value="Rab family GTPase, putative"/>
    <property type="match status" value="1"/>
</dbReference>
<dbReference type="WBParaSite" id="PTRK_0001310300.1">
    <property type="protein sequence ID" value="PTRK_0001310300.1"/>
    <property type="gene ID" value="PTRK_0001310300"/>
</dbReference>
<dbReference type="NCBIfam" id="TIGR00231">
    <property type="entry name" value="small_GTP"/>
    <property type="match status" value="1"/>
</dbReference>
<comment type="function">
    <text evidence="8">Controls vesicular trafficking from endosomes to the trans-Golgi network (TGN). Acts as a negative regulator of TLR9 signaling and can suppress TLR9-triggered TNFA, IL6, and IFNB production in macrophages by promoting TLR9 lysosomal degradation. Also negatively regulates TLR4 signaling in macrophages by promoting lysosomal degradation of TLR4. Promotes megakaryocytic differentiation by increasing NF-kappa-B-dependent IL6 production and subsequently enhancing the association of STAT3 with GATA1. Not involved in the regulation of the EGF- and EGFR degradation pathway.</text>
</comment>
<proteinExistence type="inferred from homology"/>
<accession>A0A0N4ZWN7</accession>
<dbReference type="Proteomes" id="UP000038045">
    <property type="component" value="Unplaced"/>
</dbReference>
<dbReference type="PANTHER" id="PTHR47981">
    <property type="entry name" value="RAB FAMILY"/>
    <property type="match status" value="1"/>
</dbReference>
<evidence type="ECO:0000256" key="9">
    <source>
        <dbReference type="ARBA" id="ARBA00067801"/>
    </source>
</evidence>
<dbReference type="GO" id="GO:0002682">
    <property type="term" value="P:regulation of immune system process"/>
    <property type="evidence" value="ECO:0007669"/>
    <property type="project" value="UniProtKB-ARBA"/>
</dbReference>
<dbReference type="SMART" id="SM00176">
    <property type="entry name" value="RAN"/>
    <property type="match status" value="1"/>
</dbReference>
<keyword evidence="7" id="KW-0636">Prenylation</keyword>
<reference evidence="11" key="1">
    <citation type="submission" date="2017-02" db="UniProtKB">
        <authorList>
            <consortium name="WormBaseParasite"/>
        </authorList>
    </citation>
    <scope>IDENTIFICATION</scope>
</reference>
<evidence type="ECO:0000313" key="11">
    <source>
        <dbReference type="WBParaSite" id="PTRK_0001310300.1"/>
    </source>
</evidence>
<dbReference type="GO" id="GO:0003924">
    <property type="term" value="F:GTPase activity"/>
    <property type="evidence" value="ECO:0007669"/>
    <property type="project" value="InterPro"/>
</dbReference>
<evidence type="ECO:0000256" key="4">
    <source>
        <dbReference type="ARBA" id="ARBA00022927"/>
    </source>
</evidence>
<evidence type="ECO:0000313" key="10">
    <source>
        <dbReference type="Proteomes" id="UP000038045"/>
    </source>
</evidence>
<keyword evidence="3" id="KW-0547">Nucleotide-binding</keyword>
<dbReference type="PANTHER" id="PTHR47981:SF20">
    <property type="entry name" value="RAS-RELATED PROTEIN RAB-7A"/>
    <property type="match status" value="1"/>
</dbReference>
<evidence type="ECO:0000256" key="8">
    <source>
        <dbReference type="ARBA" id="ARBA00058158"/>
    </source>
</evidence>
<evidence type="ECO:0000256" key="1">
    <source>
        <dbReference type="ARBA" id="ARBA00006270"/>
    </source>
</evidence>
<dbReference type="PROSITE" id="PS51419">
    <property type="entry name" value="RAB"/>
    <property type="match status" value="1"/>
</dbReference>
<dbReference type="SMART" id="SM00175">
    <property type="entry name" value="RAB"/>
    <property type="match status" value="1"/>
</dbReference>
<dbReference type="GO" id="GO:0005770">
    <property type="term" value="C:late endosome"/>
    <property type="evidence" value="ECO:0007669"/>
    <property type="project" value="UniProtKB-ARBA"/>
</dbReference>
<sequence>MDKLHLSLMKPVIKIVVLGDSGVGKTAIMNRFAENYYSDCYKSTIGADFRSKDVTIDGVSVTLQIWDTAGQERYKSLGVAFYRGADCCILVYDVTNSKSFSRIEYWKEEFLFQSNPFTFNNFPFIVVGNKIDKGIRTVKDDKIQSWMEKNNIPHFVVSAKDDYNIQEIFHFIPKITNLKNTKNIDIFNEQTTSVTISKKNKNKSNGKCSC</sequence>